<dbReference type="Pfam" id="PF01753">
    <property type="entry name" value="zf-MYND"/>
    <property type="match status" value="1"/>
</dbReference>
<protein>
    <recommendedName>
        <fullName evidence="5">MYND-type domain-containing protein</fullName>
    </recommendedName>
</protein>
<organism evidence="6 7">
    <name type="scientific">Ceratodon purpureus</name>
    <name type="common">Fire moss</name>
    <name type="synonym">Dicranum purpureum</name>
    <dbReference type="NCBI Taxonomy" id="3225"/>
    <lineage>
        <taxon>Eukaryota</taxon>
        <taxon>Viridiplantae</taxon>
        <taxon>Streptophyta</taxon>
        <taxon>Embryophyta</taxon>
        <taxon>Bryophyta</taxon>
        <taxon>Bryophytina</taxon>
        <taxon>Bryopsida</taxon>
        <taxon>Dicranidae</taxon>
        <taxon>Pseudoditrichales</taxon>
        <taxon>Ditrichaceae</taxon>
        <taxon>Ceratodon</taxon>
    </lineage>
</organism>
<dbReference type="Gene3D" id="6.10.140.2220">
    <property type="match status" value="1"/>
</dbReference>
<dbReference type="SUPFAM" id="SSF144232">
    <property type="entry name" value="HIT/MYND zinc finger-like"/>
    <property type="match status" value="1"/>
</dbReference>
<dbReference type="GO" id="GO:0005737">
    <property type="term" value="C:cytoplasm"/>
    <property type="evidence" value="ECO:0007669"/>
    <property type="project" value="TreeGrafter"/>
</dbReference>
<dbReference type="EMBL" id="CM026428">
    <property type="protein sequence ID" value="KAG0568037.1"/>
    <property type="molecule type" value="Genomic_DNA"/>
</dbReference>
<evidence type="ECO:0000259" key="5">
    <source>
        <dbReference type="PROSITE" id="PS50865"/>
    </source>
</evidence>
<keyword evidence="2 4" id="KW-0863">Zinc-finger</keyword>
<dbReference type="GO" id="GO:0008270">
    <property type="term" value="F:zinc ion binding"/>
    <property type="evidence" value="ECO:0007669"/>
    <property type="project" value="UniProtKB-KW"/>
</dbReference>
<evidence type="ECO:0000256" key="4">
    <source>
        <dbReference type="PROSITE-ProRule" id="PRU00134"/>
    </source>
</evidence>
<evidence type="ECO:0000256" key="3">
    <source>
        <dbReference type="ARBA" id="ARBA00022833"/>
    </source>
</evidence>
<dbReference type="PROSITE" id="PS50865">
    <property type="entry name" value="ZF_MYND_2"/>
    <property type="match status" value="1"/>
</dbReference>
<dbReference type="PANTHER" id="PTHR13244:SF7">
    <property type="entry name" value="ZINC FINGER MYND DOMAIN-CONTAINING PROTEIN 10"/>
    <property type="match status" value="1"/>
</dbReference>
<dbReference type="PANTHER" id="PTHR13244">
    <property type="entry name" value="ZINC FINGER MYND DOMAIN CONTAINING PROTEIN 10"/>
    <property type="match status" value="1"/>
</dbReference>
<keyword evidence="7" id="KW-1185">Reference proteome</keyword>
<evidence type="ECO:0000313" key="6">
    <source>
        <dbReference type="EMBL" id="KAG0568037.1"/>
    </source>
</evidence>
<reference evidence="6" key="1">
    <citation type="submission" date="2020-06" db="EMBL/GenBank/DDBJ databases">
        <title>WGS assembly of Ceratodon purpureus strain R40.</title>
        <authorList>
            <person name="Carey S.B."/>
            <person name="Jenkins J."/>
            <person name="Shu S."/>
            <person name="Lovell J.T."/>
            <person name="Sreedasyam A."/>
            <person name="Maumus F."/>
            <person name="Tiley G.P."/>
            <person name="Fernandez-Pozo N."/>
            <person name="Barry K."/>
            <person name="Chen C."/>
            <person name="Wang M."/>
            <person name="Lipzen A."/>
            <person name="Daum C."/>
            <person name="Saski C.A."/>
            <person name="Payton A.C."/>
            <person name="Mcbreen J.C."/>
            <person name="Conrad R.E."/>
            <person name="Kollar L.M."/>
            <person name="Olsson S."/>
            <person name="Huttunen S."/>
            <person name="Landis J.B."/>
            <person name="Wickett N.J."/>
            <person name="Johnson M.G."/>
            <person name="Rensing S.A."/>
            <person name="Grimwood J."/>
            <person name="Schmutz J."/>
            <person name="Mcdaniel S.F."/>
        </authorList>
    </citation>
    <scope>NUCLEOTIDE SEQUENCE</scope>
    <source>
        <strain evidence="6">R40</strain>
    </source>
</reference>
<sequence>MDFSRRDLEKLRVIAESNPDLRKTLEMYEQLTALGGPAARQQEENDRRWRMMVDAEEKMAEAEKPRTMGAFRDLLKRFGFRLTTDVPKRDENKEGHFGDFMEAYGSGGMELMSDFEMKHANVPKPRCDECKKESKMRCKQCGEHYCSRECQLKAWPSHKKVCKLVAAQRL</sequence>
<dbReference type="Proteomes" id="UP000822688">
    <property type="component" value="Chromosome 7"/>
</dbReference>
<gene>
    <name evidence="6" type="ORF">KC19_7G181500</name>
</gene>
<name>A0A8T0HBI5_CERPU</name>
<evidence type="ECO:0000256" key="1">
    <source>
        <dbReference type="ARBA" id="ARBA00022723"/>
    </source>
</evidence>
<dbReference type="AlphaFoldDB" id="A0A8T0HBI5"/>
<keyword evidence="3" id="KW-0862">Zinc</keyword>
<proteinExistence type="predicted"/>
<comment type="caution">
    <text evidence="6">The sequence shown here is derived from an EMBL/GenBank/DDBJ whole genome shotgun (WGS) entry which is preliminary data.</text>
</comment>
<dbReference type="OrthoDB" id="540581at2759"/>
<dbReference type="InterPro" id="IPR002893">
    <property type="entry name" value="Znf_MYND"/>
</dbReference>
<feature type="domain" description="MYND-type" evidence="5">
    <location>
        <begin position="127"/>
        <end position="162"/>
    </location>
</feature>
<evidence type="ECO:0000313" key="7">
    <source>
        <dbReference type="Proteomes" id="UP000822688"/>
    </source>
</evidence>
<dbReference type="InterPro" id="IPR052298">
    <property type="entry name" value="ZMYND10"/>
</dbReference>
<keyword evidence="1" id="KW-0479">Metal-binding</keyword>
<evidence type="ECO:0000256" key="2">
    <source>
        <dbReference type="ARBA" id="ARBA00022771"/>
    </source>
</evidence>
<accession>A0A8T0HBI5</accession>